<dbReference type="AlphaFoldDB" id="X1L9W6"/>
<organism evidence="2">
    <name type="scientific">marine sediment metagenome</name>
    <dbReference type="NCBI Taxonomy" id="412755"/>
    <lineage>
        <taxon>unclassified sequences</taxon>
        <taxon>metagenomes</taxon>
        <taxon>ecological metagenomes</taxon>
    </lineage>
</organism>
<proteinExistence type="predicted"/>
<evidence type="ECO:0000259" key="1">
    <source>
        <dbReference type="PROSITE" id="PS50921"/>
    </source>
</evidence>
<dbReference type="EMBL" id="BARV01010899">
    <property type="protein sequence ID" value="GAI02646.1"/>
    <property type="molecule type" value="Genomic_DNA"/>
</dbReference>
<name>X1L9W6_9ZZZZ</name>
<dbReference type="PROSITE" id="PS50921">
    <property type="entry name" value="ANTAR"/>
    <property type="match status" value="1"/>
</dbReference>
<dbReference type="GO" id="GO:0003723">
    <property type="term" value="F:RNA binding"/>
    <property type="evidence" value="ECO:0007669"/>
    <property type="project" value="InterPro"/>
</dbReference>
<gene>
    <name evidence="2" type="ORF">S06H3_20912</name>
</gene>
<dbReference type="InterPro" id="IPR005561">
    <property type="entry name" value="ANTAR"/>
</dbReference>
<reference evidence="2" key="1">
    <citation type="journal article" date="2014" name="Front. Microbiol.">
        <title>High frequency of phylogenetically diverse reductive dehalogenase-homologous genes in deep subseafloor sedimentary metagenomes.</title>
        <authorList>
            <person name="Kawai M."/>
            <person name="Futagami T."/>
            <person name="Toyoda A."/>
            <person name="Takaki Y."/>
            <person name="Nishi S."/>
            <person name="Hori S."/>
            <person name="Arai W."/>
            <person name="Tsubouchi T."/>
            <person name="Morono Y."/>
            <person name="Uchiyama I."/>
            <person name="Ito T."/>
            <person name="Fujiyama A."/>
            <person name="Inagaki F."/>
            <person name="Takami H."/>
        </authorList>
    </citation>
    <scope>NUCLEOTIDE SEQUENCE</scope>
    <source>
        <strain evidence="2">Expedition CK06-06</strain>
    </source>
</reference>
<feature type="domain" description="ANTAR" evidence="1">
    <location>
        <begin position="1"/>
        <end position="48"/>
    </location>
</feature>
<sequence>MNPRQKIKIARGILKQAEYLLEDGYFEIAQRRLKKANKILNSLAKEIMGENYEPT</sequence>
<accession>X1L9W6</accession>
<evidence type="ECO:0000313" key="2">
    <source>
        <dbReference type="EMBL" id="GAI02646.1"/>
    </source>
</evidence>
<protein>
    <recommendedName>
        <fullName evidence="1">ANTAR domain-containing protein</fullName>
    </recommendedName>
</protein>
<comment type="caution">
    <text evidence="2">The sequence shown here is derived from an EMBL/GenBank/DDBJ whole genome shotgun (WGS) entry which is preliminary data.</text>
</comment>